<evidence type="ECO:0000259" key="1">
    <source>
        <dbReference type="PROSITE" id="PS50112"/>
    </source>
</evidence>
<proteinExistence type="predicted"/>
<dbReference type="Gene3D" id="3.30.450.20">
    <property type="entry name" value="PAS domain"/>
    <property type="match status" value="1"/>
</dbReference>
<dbReference type="PROSITE" id="PS50112">
    <property type="entry name" value="PAS"/>
    <property type="match status" value="1"/>
</dbReference>
<name>A0AAD0SPC4_9BACT</name>
<dbReference type="KEGG" id="asui:ASUIS_0045"/>
<dbReference type="Pfam" id="PF08447">
    <property type="entry name" value="PAS_3"/>
    <property type="match status" value="1"/>
</dbReference>
<dbReference type="SUPFAM" id="SSF55785">
    <property type="entry name" value="PYP-like sensor domain (PAS domain)"/>
    <property type="match status" value="1"/>
</dbReference>
<keyword evidence="3" id="KW-1185">Reference proteome</keyword>
<protein>
    <submittedName>
        <fullName evidence="2">PAS sensor-containing signal transduction protein</fullName>
    </submittedName>
</protein>
<dbReference type="InterPro" id="IPR000014">
    <property type="entry name" value="PAS"/>
</dbReference>
<dbReference type="Proteomes" id="UP000263040">
    <property type="component" value="Chromosome"/>
</dbReference>
<dbReference type="InterPro" id="IPR013655">
    <property type="entry name" value="PAS_fold_3"/>
</dbReference>
<evidence type="ECO:0000313" key="3">
    <source>
        <dbReference type="Proteomes" id="UP000263040"/>
    </source>
</evidence>
<dbReference type="InterPro" id="IPR035965">
    <property type="entry name" value="PAS-like_dom_sf"/>
</dbReference>
<gene>
    <name evidence="2" type="ORF">ASUIS_0045</name>
</gene>
<sequence>MNKEIKLHKNTMIVSETDEKGVIVYANNDFCDIAGFSKNELIGKAHSMVRHEDMPKAAFEDLWKTIQNGRIWNGIVKNKTKNGNFYWVNATAYPSKTKDGKLRYISIRVCPTNQEIEQAKILYTTMK</sequence>
<dbReference type="EMBL" id="CP032100">
    <property type="protein sequence ID" value="AXX88563.1"/>
    <property type="molecule type" value="Genomic_DNA"/>
</dbReference>
<dbReference type="RefSeq" id="WP_118885149.1">
    <property type="nucleotide sequence ID" value="NZ_CP032100.1"/>
</dbReference>
<dbReference type="AlphaFoldDB" id="A0AAD0SPC4"/>
<dbReference type="NCBIfam" id="TIGR00229">
    <property type="entry name" value="sensory_box"/>
    <property type="match status" value="1"/>
</dbReference>
<reference evidence="2 3" key="1">
    <citation type="submission" date="2018-08" db="EMBL/GenBank/DDBJ databases">
        <title>Complete genome of the Arcobacter suis type strain LMG 26152.</title>
        <authorList>
            <person name="Miller W.G."/>
            <person name="Yee E."/>
            <person name="Bono J.L."/>
        </authorList>
    </citation>
    <scope>NUCLEOTIDE SEQUENCE [LARGE SCALE GENOMIC DNA]</scope>
    <source>
        <strain evidence="2 3">CECT 7833</strain>
    </source>
</reference>
<accession>A0AAD0SPC4</accession>
<organism evidence="2 3">
    <name type="scientific">Arcobacter suis CECT 7833</name>
    <dbReference type="NCBI Taxonomy" id="663365"/>
    <lineage>
        <taxon>Bacteria</taxon>
        <taxon>Pseudomonadati</taxon>
        <taxon>Campylobacterota</taxon>
        <taxon>Epsilonproteobacteria</taxon>
        <taxon>Campylobacterales</taxon>
        <taxon>Arcobacteraceae</taxon>
        <taxon>Arcobacter</taxon>
    </lineage>
</organism>
<feature type="domain" description="PAS" evidence="1">
    <location>
        <begin position="18"/>
        <end position="69"/>
    </location>
</feature>
<dbReference type="CDD" id="cd00130">
    <property type="entry name" value="PAS"/>
    <property type="match status" value="1"/>
</dbReference>
<evidence type="ECO:0000313" key="2">
    <source>
        <dbReference type="EMBL" id="AXX88563.1"/>
    </source>
</evidence>